<name>A0A1B6NRD3_9ZZZZ</name>
<evidence type="ECO:0000313" key="1">
    <source>
        <dbReference type="EMBL" id="KTF05367.1"/>
    </source>
</evidence>
<accession>A0A1B6NRD3</accession>
<protein>
    <submittedName>
        <fullName evidence="1">Uncharacterized protein</fullName>
    </submittedName>
</protein>
<proteinExistence type="predicted"/>
<organism evidence="1">
    <name type="scientific">marine sediment metagenome</name>
    <dbReference type="NCBI Taxonomy" id="412755"/>
    <lineage>
        <taxon>unclassified sequences</taxon>
        <taxon>metagenomes</taxon>
        <taxon>ecological metagenomes</taxon>
    </lineage>
</organism>
<feature type="non-terminal residue" evidence="1">
    <location>
        <position position="1"/>
    </location>
</feature>
<dbReference type="EMBL" id="AYSL01001831">
    <property type="protein sequence ID" value="KTF05367.1"/>
    <property type="molecule type" value="Genomic_DNA"/>
</dbReference>
<reference evidence="1" key="1">
    <citation type="submission" date="2013-11" db="EMBL/GenBank/DDBJ databases">
        <title>Microbial diversity, functional groups and degradation webs in Northern and Southern Mediterranean and Red Sea marine crude oil polluted sites.</title>
        <authorList>
            <person name="Daffonchio D."/>
            <person name="Mapelli F."/>
            <person name="Ferrer M."/>
            <person name="Richter M."/>
            <person name="Cherif A."/>
            <person name="Malkawi H.I."/>
            <person name="Yakimov M.M."/>
            <person name="Abdel-Fattah Y.R."/>
            <person name="Blaghen M."/>
            <person name="Golyshin P.N."/>
            <person name="Kalogerakis N."/>
            <person name="Boon N."/>
            <person name="Magagnini M."/>
            <person name="Fava F."/>
        </authorList>
    </citation>
    <scope>NUCLEOTIDE SEQUENCE</scope>
</reference>
<gene>
    <name evidence="1" type="ORF">MGSAQ_003137</name>
</gene>
<comment type="caution">
    <text evidence="1">The sequence shown here is derived from an EMBL/GenBank/DDBJ whole genome shotgun (WGS) entry which is preliminary data.</text>
</comment>
<sequence length="26" mass="2882">CMVRLVIATINFDNGVGYALMYSESD</sequence>
<dbReference type="AlphaFoldDB" id="A0A1B6NRD3"/>